<gene>
    <name evidence="9" type="ORF">PIIN_10281</name>
</gene>
<protein>
    <submittedName>
        <fullName evidence="9">Uncharacterized protein</fullName>
    </submittedName>
</protein>
<dbReference type="PANTHER" id="PTHR46300:SF5">
    <property type="entry name" value="CYTOCHROME P450"/>
    <property type="match status" value="1"/>
</dbReference>
<keyword evidence="6" id="KW-0408">Iron</keyword>
<dbReference type="STRING" id="1109443.G4TY93"/>
<dbReference type="HOGENOM" id="CLU_1326839_0_0_1"/>
<dbReference type="PANTHER" id="PTHR46300">
    <property type="entry name" value="P450, PUTATIVE (EUROFUNG)-RELATED-RELATED"/>
    <property type="match status" value="1"/>
</dbReference>
<dbReference type="eggNOG" id="ENOG502SWR7">
    <property type="taxonomic scope" value="Eukaryota"/>
</dbReference>
<evidence type="ECO:0000256" key="2">
    <source>
        <dbReference type="ARBA" id="ARBA00010617"/>
    </source>
</evidence>
<evidence type="ECO:0000256" key="8">
    <source>
        <dbReference type="SAM" id="Phobius"/>
    </source>
</evidence>
<dbReference type="AlphaFoldDB" id="G4TY93"/>
<evidence type="ECO:0000256" key="7">
    <source>
        <dbReference type="ARBA" id="ARBA00023033"/>
    </source>
</evidence>
<dbReference type="InParanoid" id="G4TY93"/>
<feature type="transmembrane region" description="Helical" evidence="8">
    <location>
        <begin position="67"/>
        <end position="88"/>
    </location>
</feature>
<evidence type="ECO:0000313" key="10">
    <source>
        <dbReference type="Proteomes" id="UP000007148"/>
    </source>
</evidence>
<dbReference type="InterPro" id="IPR036396">
    <property type="entry name" value="Cyt_P450_sf"/>
</dbReference>
<evidence type="ECO:0000256" key="5">
    <source>
        <dbReference type="ARBA" id="ARBA00023002"/>
    </source>
</evidence>
<dbReference type="SUPFAM" id="SSF48264">
    <property type="entry name" value="Cytochrome P450"/>
    <property type="match status" value="1"/>
</dbReference>
<proteinExistence type="inferred from homology"/>
<dbReference type="Gene3D" id="1.10.630.10">
    <property type="entry name" value="Cytochrome P450"/>
    <property type="match status" value="1"/>
</dbReference>
<evidence type="ECO:0000256" key="1">
    <source>
        <dbReference type="ARBA" id="ARBA00001971"/>
    </source>
</evidence>
<dbReference type="Proteomes" id="UP000007148">
    <property type="component" value="Unassembled WGS sequence"/>
</dbReference>
<dbReference type="OrthoDB" id="1055148at2759"/>
<reference evidence="9 10" key="1">
    <citation type="journal article" date="2011" name="PLoS Pathog.">
        <title>Endophytic Life Strategies Decoded by Genome and Transcriptome Analyses of the Mutualistic Root Symbiont Piriformospora indica.</title>
        <authorList>
            <person name="Zuccaro A."/>
            <person name="Lahrmann U."/>
            <person name="Guldener U."/>
            <person name="Langen G."/>
            <person name="Pfiffi S."/>
            <person name="Biedenkopf D."/>
            <person name="Wong P."/>
            <person name="Samans B."/>
            <person name="Grimm C."/>
            <person name="Basiewicz M."/>
            <person name="Murat C."/>
            <person name="Martin F."/>
            <person name="Kogel K.H."/>
        </authorList>
    </citation>
    <scope>NUCLEOTIDE SEQUENCE [LARGE SCALE GENOMIC DNA]</scope>
    <source>
        <strain evidence="9 10">DSM 11827</strain>
    </source>
</reference>
<keyword evidence="4" id="KW-0479">Metal-binding</keyword>
<dbReference type="GO" id="GO:0020037">
    <property type="term" value="F:heme binding"/>
    <property type="evidence" value="ECO:0007669"/>
    <property type="project" value="InterPro"/>
</dbReference>
<accession>G4TY93</accession>
<keyword evidence="8" id="KW-1133">Transmembrane helix</keyword>
<comment type="similarity">
    <text evidence="2">Belongs to the cytochrome P450 family.</text>
</comment>
<dbReference type="GO" id="GO:0016705">
    <property type="term" value="F:oxidoreductase activity, acting on paired donors, with incorporation or reduction of molecular oxygen"/>
    <property type="evidence" value="ECO:0007669"/>
    <property type="project" value="InterPro"/>
</dbReference>
<sequence>MLALMGAVYEPSYHLDHKAANASGQPYHLFGAISQSQSMNCCRIPLFGLEPFGINLYDPIAPFTETISTIHLIVGGATAVVGAFSLYFSTNTPSAKAKRLGIALPLGPKSAFCVVHPFKFQKSRWYETFSRWAEEYGDVVYVNVIGIPLAVLNSLGGVSELMDKRMNIYSNRPTTTMSKLFPDFVLQRVGCNLVQNSTSSAEYFAKP</sequence>
<name>G4TY93_SERID</name>
<evidence type="ECO:0000256" key="4">
    <source>
        <dbReference type="ARBA" id="ARBA00022723"/>
    </source>
</evidence>
<keyword evidence="8" id="KW-0472">Membrane</keyword>
<keyword evidence="10" id="KW-1185">Reference proteome</keyword>
<comment type="cofactor">
    <cofactor evidence="1">
        <name>heme</name>
        <dbReference type="ChEBI" id="CHEBI:30413"/>
    </cofactor>
</comment>
<evidence type="ECO:0000256" key="3">
    <source>
        <dbReference type="ARBA" id="ARBA00022617"/>
    </source>
</evidence>
<keyword evidence="8" id="KW-0812">Transmembrane</keyword>
<keyword evidence="3" id="KW-0349">Heme</keyword>
<evidence type="ECO:0000313" key="9">
    <source>
        <dbReference type="EMBL" id="CCA76286.1"/>
    </source>
</evidence>
<dbReference type="InterPro" id="IPR050364">
    <property type="entry name" value="Cytochrome_P450_fung"/>
</dbReference>
<keyword evidence="5" id="KW-0560">Oxidoreductase</keyword>
<dbReference type="GO" id="GO:0005506">
    <property type="term" value="F:iron ion binding"/>
    <property type="evidence" value="ECO:0007669"/>
    <property type="project" value="InterPro"/>
</dbReference>
<evidence type="ECO:0000256" key="6">
    <source>
        <dbReference type="ARBA" id="ARBA00023004"/>
    </source>
</evidence>
<dbReference type="EMBL" id="CAFZ01000681">
    <property type="protein sequence ID" value="CCA76286.1"/>
    <property type="molecule type" value="Genomic_DNA"/>
</dbReference>
<organism evidence="9 10">
    <name type="scientific">Serendipita indica (strain DSM 11827)</name>
    <name type="common">Root endophyte fungus</name>
    <name type="synonym">Piriformospora indica</name>
    <dbReference type="NCBI Taxonomy" id="1109443"/>
    <lineage>
        <taxon>Eukaryota</taxon>
        <taxon>Fungi</taxon>
        <taxon>Dikarya</taxon>
        <taxon>Basidiomycota</taxon>
        <taxon>Agaricomycotina</taxon>
        <taxon>Agaricomycetes</taxon>
        <taxon>Sebacinales</taxon>
        <taxon>Serendipitaceae</taxon>
        <taxon>Serendipita</taxon>
    </lineage>
</organism>
<comment type="caution">
    <text evidence="9">The sequence shown here is derived from an EMBL/GenBank/DDBJ whole genome shotgun (WGS) entry which is preliminary data.</text>
</comment>
<dbReference type="GO" id="GO:0004497">
    <property type="term" value="F:monooxygenase activity"/>
    <property type="evidence" value="ECO:0007669"/>
    <property type="project" value="UniProtKB-KW"/>
</dbReference>
<keyword evidence="7" id="KW-0503">Monooxygenase</keyword>